<dbReference type="AlphaFoldDB" id="A0A9X2XNX3"/>
<protein>
    <submittedName>
        <fullName evidence="1">Uncharacterized protein</fullName>
    </submittedName>
</protein>
<dbReference type="Proteomes" id="UP001155483">
    <property type="component" value="Unassembled WGS sequence"/>
</dbReference>
<evidence type="ECO:0000313" key="2">
    <source>
        <dbReference type="Proteomes" id="UP001155483"/>
    </source>
</evidence>
<proteinExistence type="predicted"/>
<dbReference type="RefSeq" id="WP_279297323.1">
    <property type="nucleotide sequence ID" value="NZ_JAOTIF010000008.1"/>
</dbReference>
<comment type="caution">
    <text evidence="1">The sequence shown here is derived from an EMBL/GenBank/DDBJ whole genome shotgun (WGS) entry which is preliminary data.</text>
</comment>
<evidence type="ECO:0000313" key="1">
    <source>
        <dbReference type="EMBL" id="MCU7549883.1"/>
    </source>
</evidence>
<organism evidence="1 2">
    <name type="scientific">Paraflavisolibacter caeni</name>
    <dbReference type="NCBI Taxonomy" id="2982496"/>
    <lineage>
        <taxon>Bacteria</taxon>
        <taxon>Pseudomonadati</taxon>
        <taxon>Bacteroidota</taxon>
        <taxon>Chitinophagia</taxon>
        <taxon>Chitinophagales</taxon>
        <taxon>Chitinophagaceae</taxon>
        <taxon>Paraflavisolibacter</taxon>
    </lineage>
</organism>
<reference evidence="1" key="1">
    <citation type="submission" date="2022-09" db="EMBL/GenBank/DDBJ databases">
        <authorList>
            <person name="Yuan C."/>
            <person name="Ke Z."/>
        </authorList>
    </citation>
    <scope>NUCLEOTIDE SEQUENCE</scope>
    <source>
        <strain evidence="1">LB-8</strain>
    </source>
</reference>
<name>A0A9X2XNX3_9BACT</name>
<gene>
    <name evidence="1" type="ORF">OCK74_12195</name>
</gene>
<dbReference type="EMBL" id="JAOTIF010000008">
    <property type="protein sequence ID" value="MCU7549883.1"/>
    <property type="molecule type" value="Genomic_DNA"/>
</dbReference>
<keyword evidence="2" id="KW-1185">Reference proteome</keyword>
<reference evidence="1" key="2">
    <citation type="submission" date="2023-04" db="EMBL/GenBank/DDBJ databases">
        <title>Paracnuella aquatica gen. nov., sp. nov., a member of the family Chitinophagaceae isolated from a hot spring.</title>
        <authorList>
            <person name="Wang C."/>
        </authorList>
    </citation>
    <scope>NUCLEOTIDE SEQUENCE</scope>
    <source>
        <strain evidence="1">LB-8</strain>
    </source>
</reference>
<sequence>MKRVNSFPLLAKDTSHYYSNQYKIASHFSNQFSKSTLQFNGGSINYSWNYRSGVDTPFIERDISQHMLNIEVNVTVAQKIPFRLTYFQRESNSSLFRDYRDFRIEYNESEFQRLRADNVRRYYKQLLEQLKNPYIKPALNVTEYRLSKYTHWLNDSSVIRELVESKELMINASTFCAINDKTDSALNKAKAFVINYNRVEEENDHYKKLYDSLFQVYINNQKEVRNLQLLLNGDLNDLRAQEEIDRIAQKHGISKSFIKQIANASRGVQSLAIGRTLPNFSNLTLRNTNVRGVHYEYNYHQLYAAVVAGAIDLRVRDFVYNKAKRVPQSLISARLGYGEIKGTHIILTMLKGKKQLPSPNNSRAVGIYGFSAELQKIVGRNHLFRFEVAQSAVPEMTASTAQKERGAFDLKDKKDRAYSIQLQSNFPKTRSKVYANYEQRGINYQAFTYYHSNAASISWNIGLDQYLYRKNVHLQASIRKNDFCNPYIQQKYSANTVFKSVVLSFQKRRWPGISVGYLPSSQYAVVDSLVVENRYQIFNMTVKHQYQLGAAKGSSILMFNRFYNDVQDSGFVYFNSTNYYFNQSFLFASHTANLSIARTANGINTLNVVDAGVATKVRKQDALGFGVKVNNLNRNFTKIGFYANTQIDIPKVGALNLLLEKGYLPAWNQTLRKNEFYSIGFTRYFK</sequence>
<accession>A0A9X2XNX3</accession>